<feature type="domain" description="Calcineurin-like phosphoesterase" evidence="1">
    <location>
        <begin position="4"/>
        <end position="183"/>
    </location>
</feature>
<dbReference type="RefSeq" id="WP_035369265.1">
    <property type="nucleotide sequence ID" value="NZ_LR215050.1"/>
</dbReference>
<dbReference type="Proteomes" id="UP000290909">
    <property type="component" value="Chromosome"/>
</dbReference>
<dbReference type="GO" id="GO:0016791">
    <property type="term" value="F:phosphatase activity"/>
    <property type="evidence" value="ECO:0007669"/>
    <property type="project" value="TreeGrafter"/>
</dbReference>
<evidence type="ECO:0000259" key="1">
    <source>
        <dbReference type="Pfam" id="PF00149"/>
    </source>
</evidence>
<reference evidence="2 3" key="1">
    <citation type="submission" date="2019-01" db="EMBL/GenBank/DDBJ databases">
        <authorList>
            <consortium name="Pathogen Informatics"/>
        </authorList>
    </citation>
    <scope>NUCLEOTIDE SEQUENCE [LARGE SCALE GENOMIC DNA]</scope>
    <source>
        <strain evidence="2 3">NCTC10172</strain>
    </source>
</reference>
<dbReference type="GO" id="GO:0004081">
    <property type="term" value="F:bis(5'-nucleosyl)-tetraphosphatase (asymmetrical) activity"/>
    <property type="evidence" value="ECO:0007669"/>
    <property type="project" value="UniProtKB-EC"/>
</dbReference>
<dbReference type="EMBL" id="LR215050">
    <property type="protein sequence ID" value="VEU82607.1"/>
    <property type="molecule type" value="Genomic_DNA"/>
</dbReference>
<protein>
    <submittedName>
        <fullName evidence="2">Bis(5'-nucleosyl)-tetraphosphatase prpE [asymmetrical]</fullName>
        <ecNumber evidence="2">3.6.1.17</ecNumber>
    </submittedName>
</protein>
<evidence type="ECO:0000313" key="2">
    <source>
        <dbReference type="EMBL" id="VEU82607.1"/>
    </source>
</evidence>
<sequence length="230" mass="26893">MKKYFVFSDIHGNFKVLVDALEKKGFEVDNPNHHLISLGDHFDRGVENLSVLGFLKYFDRVGRLMMILGNHDEFLLKFLKGEDDGVFNVKYNGMGNTLIELSDKEANSMPKIRQSILGKYPFILDLLSKMKDKIELNDKVFIHAGYTFSEEKGWYIYNFSKTPLFIENYPYDGKVYIFGHHHVQPLNKYYLHKESDEPFRYKHFIGIDANTVITKKVNILIFDEFGNEIT</sequence>
<evidence type="ECO:0000313" key="3">
    <source>
        <dbReference type="Proteomes" id="UP000290909"/>
    </source>
</evidence>
<proteinExistence type="predicted"/>
<dbReference type="InterPro" id="IPR029052">
    <property type="entry name" value="Metallo-depent_PP-like"/>
</dbReference>
<dbReference type="SUPFAM" id="SSF56300">
    <property type="entry name" value="Metallo-dependent phosphatases"/>
    <property type="match status" value="1"/>
</dbReference>
<dbReference type="Gene3D" id="3.60.21.10">
    <property type="match status" value="1"/>
</dbReference>
<dbReference type="EC" id="3.6.1.17" evidence="2"/>
<keyword evidence="3" id="KW-1185">Reference proteome</keyword>
<dbReference type="AlphaFoldDB" id="A0A449BJV6"/>
<gene>
    <name evidence="2" type="primary">prpE</name>
    <name evidence="2" type="ORF">NCTC10172_00626</name>
</gene>
<dbReference type="PANTHER" id="PTHR42850:SF4">
    <property type="entry name" value="ZINC-DEPENDENT ENDOPOLYPHOSPHATASE"/>
    <property type="match status" value="1"/>
</dbReference>
<accession>A0A449BJV6</accession>
<dbReference type="STRING" id="1408416.GCA_000702765_00860"/>
<dbReference type="InterPro" id="IPR050126">
    <property type="entry name" value="Ap4A_hydrolase"/>
</dbReference>
<dbReference type="Pfam" id="PF00149">
    <property type="entry name" value="Metallophos"/>
    <property type="match status" value="1"/>
</dbReference>
<dbReference type="PANTHER" id="PTHR42850">
    <property type="entry name" value="METALLOPHOSPHOESTERASE"/>
    <property type="match status" value="1"/>
</dbReference>
<dbReference type="GO" id="GO:0005737">
    <property type="term" value="C:cytoplasm"/>
    <property type="evidence" value="ECO:0007669"/>
    <property type="project" value="TreeGrafter"/>
</dbReference>
<name>A0A449BJV6_9MOLU</name>
<keyword evidence="2" id="KW-0378">Hydrolase</keyword>
<organism evidence="2 3">
    <name type="scientific">Acholeplasma hippikon</name>
    <dbReference type="NCBI Taxonomy" id="264636"/>
    <lineage>
        <taxon>Bacteria</taxon>
        <taxon>Bacillati</taxon>
        <taxon>Mycoplasmatota</taxon>
        <taxon>Mollicutes</taxon>
        <taxon>Acholeplasmatales</taxon>
        <taxon>Acholeplasmataceae</taxon>
        <taxon>Acholeplasma</taxon>
    </lineage>
</organism>
<dbReference type="InterPro" id="IPR004843">
    <property type="entry name" value="Calcineurin-like_PHP"/>
</dbReference>
<dbReference type="KEGG" id="ahk:NCTC10172_00626"/>